<comment type="caution">
    <text evidence="8">The sequence shown here is derived from an EMBL/GenBank/DDBJ whole genome shotgun (WGS) entry which is preliminary data.</text>
</comment>
<dbReference type="InterPro" id="IPR015422">
    <property type="entry name" value="PyrdxlP-dep_Trfase_small"/>
</dbReference>
<comment type="cofactor">
    <cofactor evidence="1 6 7">
        <name>pyridoxal 5'-phosphate</name>
        <dbReference type="ChEBI" id="CHEBI:597326"/>
    </cofactor>
</comment>
<evidence type="ECO:0000256" key="3">
    <source>
        <dbReference type="ARBA" id="ARBA00022793"/>
    </source>
</evidence>
<feature type="modified residue" description="N6-(pyridoxal phosphate)lysine" evidence="6">
    <location>
        <position position="317"/>
    </location>
</feature>
<dbReference type="InterPro" id="IPR021115">
    <property type="entry name" value="Pyridoxal-P_BS"/>
</dbReference>
<keyword evidence="3" id="KW-0210">Decarboxylase</keyword>
<evidence type="ECO:0000256" key="2">
    <source>
        <dbReference type="ARBA" id="ARBA00009533"/>
    </source>
</evidence>
<dbReference type="RefSeq" id="XP_056556464.1">
    <property type="nucleotide sequence ID" value="XM_056697939.1"/>
</dbReference>
<evidence type="ECO:0000256" key="1">
    <source>
        <dbReference type="ARBA" id="ARBA00001933"/>
    </source>
</evidence>
<keyword evidence="9" id="KW-1185">Reference proteome</keyword>
<evidence type="ECO:0000313" key="8">
    <source>
        <dbReference type="EMBL" id="KAJ5377601.1"/>
    </source>
</evidence>
<keyword evidence="5 7" id="KW-0456">Lyase</keyword>
<dbReference type="EMBL" id="JAPZBS010000004">
    <property type="protein sequence ID" value="KAJ5377601.1"/>
    <property type="molecule type" value="Genomic_DNA"/>
</dbReference>
<dbReference type="InterPro" id="IPR002129">
    <property type="entry name" value="PyrdxlP-dep_de-COase"/>
</dbReference>
<dbReference type="InterPro" id="IPR015424">
    <property type="entry name" value="PyrdxlP-dep_Trfase"/>
</dbReference>
<sequence>MSAQSDHSILQPAPNEPPVVLDQVPWNTLKESLSLLSCLEGKKELSSSPPIFSPSRNIVHRATDDQAFAIGSNAIPPRDGRPLESVLEDARHIFSYRSRTGHPRFLGFIPSPALPVSWVGDVITSAYNTFAGSAEAASGVFEVERTLVSWLSTQLGLPSDTAGGHFVSGSSIATLTGVTVARDHLLNTDMRHRGVAYISDQAHFSVAKALRIIGCTSDQIRVIPSDNDCRFSLADLRSTILQDVNKGLRPFLVVATCGTTSTGAVDPIIKLADIAKDHHMWLHIDAAYGASVALSSSHRHWVEGLGRADSISWDAHKWLFQTYGCGLVLFRNNTLALKSFSGTGEYVRDVEGLLESRSSMDIVTSSWDYGIELTKPARYMRFWMTLQVLGLDCIDRMISHGFMLAAKMEQELLHRDWEVPYNSLAIVNFRFRPRIQRDMLCEEALDKLNNCISRELESRQVAAVYTSQIYGKVYLRACTINPQTTVEDIAFVVRELDLIARRLLEAFISAETGKGGIDPSS</sequence>
<protein>
    <submittedName>
        <fullName evidence="8">Pyridoxal phosphate-dependent transferase</fullName>
    </submittedName>
</protein>
<dbReference type="Pfam" id="PF00282">
    <property type="entry name" value="Pyridoxal_deC"/>
    <property type="match status" value="1"/>
</dbReference>
<comment type="similarity">
    <text evidence="2 7">Belongs to the group II decarboxylase family.</text>
</comment>
<dbReference type="Gene3D" id="3.90.1150.10">
    <property type="entry name" value="Aspartate Aminotransferase, domain 1"/>
    <property type="match status" value="1"/>
</dbReference>
<dbReference type="PROSITE" id="PS00392">
    <property type="entry name" value="DDC_GAD_HDC_YDC"/>
    <property type="match status" value="1"/>
</dbReference>
<evidence type="ECO:0000256" key="6">
    <source>
        <dbReference type="PIRSR" id="PIRSR602129-50"/>
    </source>
</evidence>
<dbReference type="Proteomes" id="UP001147782">
    <property type="component" value="Unassembled WGS sequence"/>
</dbReference>
<keyword evidence="4 6" id="KW-0663">Pyridoxal phosphate</keyword>
<dbReference type="PANTHER" id="PTHR11999">
    <property type="entry name" value="GROUP II PYRIDOXAL-5-PHOSPHATE DECARBOXYLASE"/>
    <property type="match status" value="1"/>
</dbReference>
<dbReference type="GO" id="GO:0016831">
    <property type="term" value="F:carboxy-lyase activity"/>
    <property type="evidence" value="ECO:0007669"/>
    <property type="project" value="UniProtKB-KW"/>
</dbReference>
<evidence type="ECO:0000313" key="9">
    <source>
        <dbReference type="Proteomes" id="UP001147782"/>
    </source>
</evidence>
<dbReference type="InterPro" id="IPR015421">
    <property type="entry name" value="PyrdxlP-dep_Trfase_major"/>
</dbReference>
<dbReference type="GO" id="GO:0030170">
    <property type="term" value="F:pyridoxal phosphate binding"/>
    <property type="evidence" value="ECO:0007669"/>
    <property type="project" value="InterPro"/>
</dbReference>
<keyword evidence="8" id="KW-0808">Transferase</keyword>
<dbReference type="GeneID" id="81437118"/>
<dbReference type="Gene3D" id="3.90.1150.170">
    <property type="match status" value="1"/>
</dbReference>
<dbReference type="Gene3D" id="3.40.640.10">
    <property type="entry name" value="Type I PLP-dependent aspartate aminotransferase-like (Major domain)"/>
    <property type="match status" value="1"/>
</dbReference>
<dbReference type="GO" id="GO:0019752">
    <property type="term" value="P:carboxylic acid metabolic process"/>
    <property type="evidence" value="ECO:0007669"/>
    <property type="project" value="InterPro"/>
</dbReference>
<reference evidence="8" key="1">
    <citation type="submission" date="2022-11" db="EMBL/GenBank/DDBJ databases">
        <authorList>
            <person name="Petersen C."/>
        </authorList>
    </citation>
    <scope>NUCLEOTIDE SEQUENCE</scope>
    <source>
        <strain evidence="8">IBT 29864</strain>
    </source>
</reference>
<evidence type="ECO:0000256" key="7">
    <source>
        <dbReference type="RuleBase" id="RU000382"/>
    </source>
</evidence>
<accession>A0A9W9SFB9</accession>
<dbReference type="OrthoDB" id="2161780at2759"/>
<dbReference type="SUPFAM" id="SSF53383">
    <property type="entry name" value="PLP-dependent transferases"/>
    <property type="match status" value="1"/>
</dbReference>
<organism evidence="8 9">
    <name type="scientific">Penicillium cataractarum</name>
    <dbReference type="NCBI Taxonomy" id="2100454"/>
    <lineage>
        <taxon>Eukaryota</taxon>
        <taxon>Fungi</taxon>
        <taxon>Dikarya</taxon>
        <taxon>Ascomycota</taxon>
        <taxon>Pezizomycotina</taxon>
        <taxon>Eurotiomycetes</taxon>
        <taxon>Eurotiomycetidae</taxon>
        <taxon>Eurotiales</taxon>
        <taxon>Aspergillaceae</taxon>
        <taxon>Penicillium</taxon>
    </lineage>
</organism>
<dbReference type="GO" id="GO:0016740">
    <property type="term" value="F:transferase activity"/>
    <property type="evidence" value="ECO:0007669"/>
    <property type="project" value="UniProtKB-KW"/>
</dbReference>
<name>A0A9W9SFB9_9EURO</name>
<evidence type="ECO:0000256" key="4">
    <source>
        <dbReference type="ARBA" id="ARBA00022898"/>
    </source>
</evidence>
<reference evidence="8" key="2">
    <citation type="journal article" date="2023" name="IMA Fungus">
        <title>Comparative genomic study of the Penicillium genus elucidates a diverse pangenome and 15 lateral gene transfer events.</title>
        <authorList>
            <person name="Petersen C."/>
            <person name="Sorensen T."/>
            <person name="Nielsen M.R."/>
            <person name="Sondergaard T.E."/>
            <person name="Sorensen J.L."/>
            <person name="Fitzpatrick D.A."/>
            <person name="Frisvad J.C."/>
            <person name="Nielsen K.L."/>
        </authorList>
    </citation>
    <scope>NUCLEOTIDE SEQUENCE</scope>
    <source>
        <strain evidence="8">IBT 29864</strain>
    </source>
</reference>
<dbReference type="InterPro" id="IPR010977">
    <property type="entry name" value="Aromatic_deC"/>
</dbReference>
<dbReference type="AlphaFoldDB" id="A0A9W9SFB9"/>
<gene>
    <name evidence="8" type="ORF">N7496_005010</name>
</gene>
<dbReference type="PANTHER" id="PTHR11999:SF70">
    <property type="entry name" value="MIP05841P"/>
    <property type="match status" value="1"/>
</dbReference>
<proteinExistence type="inferred from homology"/>
<evidence type="ECO:0000256" key="5">
    <source>
        <dbReference type="ARBA" id="ARBA00023239"/>
    </source>
</evidence>